<feature type="domain" description="DUF7927" evidence="3">
    <location>
        <begin position="327"/>
        <end position="454"/>
    </location>
</feature>
<evidence type="ECO:0000256" key="1">
    <source>
        <dbReference type="SAM" id="Phobius"/>
    </source>
</evidence>
<dbReference type="Proteomes" id="UP000503441">
    <property type="component" value="Chromosome"/>
</dbReference>
<evidence type="ECO:0000259" key="2">
    <source>
        <dbReference type="Pfam" id="PF17802"/>
    </source>
</evidence>
<dbReference type="InterPro" id="IPR057687">
    <property type="entry name" value="DUF7927"/>
</dbReference>
<feature type="domain" description="SpaA-like prealbumin fold" evidence="2">
    <location>
        <begin position="473"/>
        <end position="545"/>
    </location>
</feature>
<gene>
    <name evidence="4" type="ORF">G7066_12630</name>
</gene>
<name>A0ABX6JY92_9MICO</name>
<dbReference type="Pfam" id="PF17802">
    <property type="entry name" value="SpaA"/>
    <property type="match status" value="1"/>
</dbReference>
<evidence type="ECO:0000313" key="5">
    <source>
        <dbReference type="Proteomes" id="UP000503441"/>
    </source>
</evidence>
<keyword evidence="1" id="KW-1133">Transmembrane helix</keyword>
<evidence type="ECO:0000259" key="3">
    <source>
        <dbReference type="Pfam" id="PF25549"/>
    </source>
</evidence>
<dbReference type="InterPro" id="IPR041033">
    <property type="entry name" value="SpaA_PFL_dom_1"/>
</dbReference>
<protein>
    <submittedName>
        <fullName evidence="4">Uncharacterized protein</fullName>
    </submittedName>
</protein>
<sequence length="611" mass="62738">MTGLQLGGKIIPPRYHYNAAVNFDVRDGKLVMSSMNRSGGQFEKGELLFYDLASLNYVSGDVNNRQQPVPEVEFRPDGLSEGARFAFHYGNIVMTNGRVFVPYTNAKTLYVLEPVRKRSASLNDVTVVYGQGGTVSASLDSAGKDGGTAALAIDSVLRDTVTVAGYAANFILPNAGNSYLVGTHPMSVSYTGPSGSSAVVANANLIVTKASTAIALSPLELSGDTQIGVTTTIRGQVTAQYGTIPTGKVTVTVNGGNAVEATLDANGRFVAELTGQQSSSLAYVVTYSGDANHLTSTVSESTTAPAPPASAAWSVAKSATVNALTPAGGVVKPGDVIDYEVTATAGTRDIDDVVLTDDLSGVLGAGTFVPGSATLTIGSGSAVSVANPGASDLLKTVAADLPAGEKMTLKYRVVVDDDAWFESLTNTVTAAGATTPTNCVAGASPMPTECSTTHVTGALFEVKKVSRDVGGAVTPLTGASFEVLQDAAGTPGTVLTTLTEESGNPGVFKLKGLRPGTYWLSEVSSPAGFTLLPEPAKFVLSDTGVLTLAEPTKHSQMSVDKWTVTVVNSAPVALPLTGGFGSLPYIGAGVLLTLVASGLALNTRYRSRKTA</sequence>
<keyword evidence="1" id="KW-0812">Transmembrane</keyword>
<feature type="transmembrane region" description="Helical" evidence="1">
    <location>
        <begin position="583"/>
        <end position="601"/>
    </location>
</feature>
<organism evidence="4 5">
    <name type="scientific">Leucobacter coleopterorum</name>
    <dbReference type="NCBI Taxonomy" id="2714933"/>
    <lineage>
        <taxon>Bacteria</taxon>
        <taxon>Bacillati</taxon>
        <taxon>Actinomycetota</taxon>
        <taxon>Actinomycetes</taxon>
        <taxon>Micrococcales</taxon>
        <taxon>Microbacteriaceae</taxon>
        <taxon>Leucobacter</taxon>
    </lineage>
</organism>
<dbReference type="Gene3D" id="2.60.40.10">
    <property type="entry name" value="Immunoglobulins"/>
    <property type="match status" value="2"/>
</dbReference>
<dbReference type="InterPro" id="IPR013783">
    <property type="entry name" value="Ig-like_fold"/>
</dbReference>
<keyword evidence="5" id="KW-1185">Reference proteome</keyword>
<dbReference type="Pfam" id="PF25549">
    <property type="entry name" value="DUF7927"/>
    <property type="match status" value="1"/>
</dbReference>
<reference evidence="4 5" key="1">
    <citation type="submission" date="2020-03" db="EMBL/GenBank/DDBJ databases">
        <title>Leucobacter sp. nov., isolated from beetles.</title>
        <authorList>
            <person name="Hyun D.-W."/>
            <person name="Bae J.-W."/>
        </authorList>
    </citation>
    <scope>NUCLEOTIDE SEQUENCE [LARGE SCALE GENOMIC DNA]</scope>
    <source>
        <strain evidence="4 5">HDW9A</strain>
    </source>
</reference>
<evidence type="ECO:0000313" key="4">
    <source>
        <dbReference type="EMBL" id="QIM19202.1"/>
    </source>
</evidence>
<accession>A0ABX6JY92</accession>
<dbReference type="EMBL" id="CP049933">
    <property type="protein sequence ID" value="QIM19202.1"/>
    <property type="molecule type" value="Genomic_DNA"/>
</dbReference>
<keyword evidence="1" id="KW-0472">Membrane</keyword>
<dbReference type="RefSeq" id="WP_166331446.1">
    <property type="nucleotide sequence ID" value="NZ_CP049933.1"/>
</dbReference>
<proteinExistence type="predicted"/>